<dbReference type="EMBL" id="JAYKYQ010000014">
    <property type="protein sequence ID" value="MEB3513872.1"/>
    <property type="molecule type" value="Genomic_DNA"/>
</dbReference>
<dbReference type="PANTHER" id="PTHR33204">
    <property type="entry name" value="TRANSCRIPTIONAL REGULATOR, MARR FAMILY"/>
    <property type="match status" value="1"/>
</dbReference>
<dbReference type="SUPFAM" id="SSF46785">
    <property type="entry name" value="Winged helix' DNA-binding domain"/>
    <property type="match status" value="1"/>
</dbReference>
<evidence type="ECO:0000259" key="4">
    <source>
        <dbReference type="PROSITE" id="PS51118"/>
    </source>
</evidence>
<name>A0ABU6B297_9NOCA</name>
<evidence type="ECO:0000256" key="1">
    <source>
        <dbReference type="ARBA" id="ARBA00023015"/>
    </source>
</evidence>
<dbReference type="Proteomes" id="UP001348098">
    <property type="component" value="Unassembled WGS sequence"/>
</dbReference>
<comment type="caution">
    <text evidence="5">The sequence shown here is derived from an EMBL/GenBank/DDBJ whole genome shotgun (WGS) entry which is preliminary data.</text>
</comment>
<evidence type="ECO:0000313" key="5">
    <source>
        <dbReference type="EMBL" id="MEB3513872.1"/>
    </source>
</evidence>
<keyword evidence="1" id="KW-0805">Transcription regulation</keyword>
<protein>
    <submittedName>
        <fullName evidence="5">Helix-turn-helix domain-containing protein</fullName>
    </submittedName>
</protein>
<keyword evidence="6" id="KW-1185">Reference proteome</keyword>
<dbReference type="RefSeq" id="WP_323124551.1">
    <property type="nucleotide sequence ID" value="NZ_JAYESH010000015.1"/>
</dbReference>
<dbReference type="InterPro" id="IPR036388">
    <property type="entry name" value="WH-like_DNA-bd_sf"/>
</dbReference>
<proteinExistence type="predicted"/>
<dbReference type="PROSITE" id="PS51118">
    <property type="entry name" value="HTH_HXLR"/>
    <property type="match status" value="1"/>
</dbReference>
<evidence type="ECO:0000256" key="2">
    <source>
        <dbReference type="ARBA" id="ARBA00023125"/>
    </source>
</evidence>
<dbReference type="PANTHER" id="PTHR33204:SF39">
    <property type="entry name" value="TRANSCRIPTIONAL REGULATORY PROTEIN"/>
    <property type="match status" value="1"/>
</dbReference>
<feature type="domain" description="HTH hxlR-type" evidence="4">
    <location>
        <begin position="11"/>
        <end position="109"/>
    </location>
</feature>
<evidence type="ECO:0000256" key="3">
    <source>
        <dbReference type="ARBA" id="ARBA00023163"/>
    </source>
</evidence>
<keyword evidence="3" id="KW-0804">Transcription</keyword>
<dbReference type="Gene3D" id="1.10.10.10">
    <property type="entry name" value="Winged helix-like DNA-binding domain superfamily/Winged helix DNA-binding domain"/>
    <property type="match status" value="1"/>
</dbReference>
<dbReference type="InterPro" id="IPR002577">
    <property type="entry name" value="HTH_HxlR"/>
</dbReference>
<organism evidence="5 6">
    <name type="scientific">Nocardia implantans</name>
    <dbReference type="NCBI Taxonomy" id="3108168"/>
    <lineage>
        <taxon>Bacteria</taxon>
        <taxon>Bacillati</taxon>
        <taxon>Actinomycetota</taxon>
        <taxon>Actinomycetes</taxon>
        <taxon>Mycobacteriales</taxon>
        <taxon>Nocardiaceae</taxon>
        <taxon>Nocardia</taxon>
    </lineage>
</organism>
<keyword evidence="2" id="KW-0238">DNA-binding</keyword>
<dbReference type="Pfam" id="PF01638">
    <property type="entry name" value="HxlR"/>
    <property type="match status" value="1"/>
</dbReference>
<sequence length="109" mass="12302">MSETEEQQARAVALRVFAALSTKWALRVLEQIGDGEHRFGELHRSMDGISYKMLAETLRALEREGLVARRDHRTANPRVEYSLTAAGGELLRLVHGMCAWSRAHLAELM</sequence>
<evidence type="ECO:0000313" key="6">
    <source>
        <dbReference type="Proteomes" id="UP001348098"/>
    </source>
</evidence>
<reference evidence="5 6" key="1">
    <citation type="submission" date="2023-12" db="EMBL/GenBank/DDBJ databases">
        <title>novel species in genus Nocarida.</title>
        <authorList>
            <person name="Li Z."/>
        </authorList>
    </citation>
    <scope>NUCLEOTIDE SEQUENCE [LARGE SCALE GENOMIC DNA]</scope>
    <source>
        <strain evidence="5 6">CDC186</strain>
    </source>
</reference>
<gene>
    <name evidence="5" type="ORF">U3653_27915</name>
</gene>
<accession>A0ABU6B297</accession>
<dbReference type="InterPro" id="IPR036390">
    <property type="entry name" value="WH_DNA-bd_sf"/>
</dbReference>